<name>A0A8C3DR18_CORMO</name>
<dbReference type="Pfam" id="PF00517">
    <property type="entry name" value="GP41"/>
    <property type="match status" value="1"/>
</dbReference>
<accession>A0A8U7NNH9</accession>
<reference evidence="2" key="3">
    <citation type="submission" date="2025-09" db="UniProtKB">
        <authorList>
            <consortium name="Ensembl"/>
        </authorList>
    </citation>
    <scope>IDENTIFICATION</scope>
</reference>
<dbReference type="Proteomes" id="UP000694553">
    <property type="component" value="Unassembled WGS sequence"/>
</dbReference>
<protein>
    <submittedName>
        <fullName evidence="2">Uncharacterized protein</fullName>
    </submittedName>
</protein>
<accession>A0A8C3DR18</accession>
<dbReference type="Ensembl" id="ENSCMUT00000009388.2">
    <property type="protein sequence ID" value="ENSCMUP00000008718.2"/>
    <property type="gene ID" value="ENSCMUG00000005625.2"/>
</dbReference>
<dbReference type="GO" id="GO:0005198">
    <property type="term" value="F:structural molecule activity"/>
    <property type="evidence" value="ECO:0007669"/>
    <property type="project" value="InterPro"/>
</dbReference>
<reference evidence="3" key="1">
    <citation type="submission" date="2019-10" db="EMBL/GenBank/DDBJ databases">
        <title>Corvus moneduloides (New Caledonian crow) genome, bCorMon1, primary haplotype.</title>
        <authorList>
            <person name="Rutz C."/>
            <person name="Fungtammasan C."/>
            <person name="Mountcastle J."/>
            <person name="Formenti G."/>
            <person name="Chow W."/>
            <person name="Howe K."/>
            <person name="Steele M.P."/>
            <person name="Fernandes J."/>
            <person name="Gilbert M.T.P."/>
            <person name="Fedrigo O."/>
            <person name="Jarvis E.D."/>
            <person name="Gemmell N."/>
        </authorList>
    </citation>
    <scope>NUCLEOTIDE SEQUENCE [LARGE SCALE GENOMIC DNA]</scope>
</reference>
<evidence type="ECO:0000313" key="3">
    <source>
        <dbReference type="Proteomes" id="UP000694553"/>
    </source>
</evidence>
<dbReference type="InterPro" id="IPR051255">
    <property type="entry name" value="Retroviral_env_glycoprotein"/>
</dbReference>
<reference evidence="2" key="2">
    <citation type="submission" date="2025-08" db="UniProtKB">
        <authorList>
            <consortium name="Ensembl"/>
        </authorList>
    </citation>
    <scope>IDENTIFICATION</scope>
</reference>
<evidence type="ECO:0000256" key="1">
    <source>
        <dbReference type="ARBA" id="ARBA00004328"/>
    </source>
</evidence>
<evidence type="ECO:0000313" key="2">
    <source>
        <dbReference type="Ensembl" id="ENSCMUP00000008718.2"/>
    </source>
</evidence>
<comment type="subcellular location">
    <subcellularLocation>
        <location evidence="1">Virion</location>
    </subcellularLocation>
</comment>
<dbReference type="PANTHER" id="PTHR34313:SF2">
    <property type="entry name" value="ENDOGENOUS RETROVIRUS GROUP K MEMBER 21 ENV POLYPROTEIN-LIKE"/>
    <property type="match status" value="1"/>
</dbReference>
<sequence length="289" mass="33203">MACIFCLLILFVFKSYVTNEDVNNFSVLLPFKRRLQIWVTVNLTQTWEGQDGLSQLARLFQEEIQKSKKRVRKFLVLSTAFAAGAALANSIQTAHTVGQQIDKEIMTRVDALESALLWIGKRVEAQKTHISLHCNWEHIHNSLCVTPLPWNETEQNWETIKNHLQGVFDKALRQDIHSLHTQLKEQLRDLQTLEEQKVLTDLKNDLTWVNPKNWFSGINLQAWVFIGLGCLAVISFLIFCLVLFNIIRAVKGTQKQAMVVLALSMTPKNKIGELLERGGDMRDMTWMET</sequence>
<dbReference type="InterPro" id="IPR000328">
    <property type="entry name" value="GP41-like"/>
</dbReference>
<organism evidence="2 3">
    <name type="scientific">Corvus moneduloides</name>
    <name type="common">New Caledonian crow</name>
    <dbReference type="NCBI Taxonomy" id="1196302"/>
    <lineage>
        <taxon>Eukaryota</taxon>
        <taxon>Metazoa</taxon>
        <taxon>Chordata</taxon>
        <taxon>Craniata</taxon>
        <taxon>Vertebrata</taxon>
        <taxon>Euteleostomi</taxon>
        <taxon>Archelosauria</taxon>
        <taxon>Archosauria</taxon>
        <taxon>Dinosauria</taxon>
        <taxon>Saurischia</taxon>
        <taxon>Theropoda</taxon>
        <taxon>Coelurosauria</taxon>
        <taxon>Aves</taxon>
        <taxon>Neognathae</taxon>
        <taxon>Neoaves</taxon>
        <taxon>Telluraves</taxon>
        <taxon>Australaves</taxon>
        <taxon>Passeriformes</taxon>
        <taxon>Corvoidea</taxon>
        <taxon>Corvidae</taxon>
        <taxon>Corvus</taxon>
    </lineage>
</organism>
<keyword evidence="3" id="KW-1185">Reference proteome</keyword>
<dbReference type="PANTHER" id="PTHR34313">
    <property type="entry name" value="ENDOGENOUS RETROVIRUS GROUP K MEMBER 113 ENV POLYPROTEIN-RELATED"/>
    <property type="match status" value="1"/>
</dbReference>
<dbReference type="AlphaFoldDB" id="A0A8C3DR18"/>
<proteinExistence type="predicted"/>